<gene>
    <name evidence="2" type="ORF">HMPREF0083_01718</name>
</gene>
<dbReference type="CDD" id="cd04301">
    <property type="entry name" value="NAT_SF"/>
    <property type="match status" value="1"/>
</dbReference>
<dbReference type="PATRIC" id="fig|649747.3.peg.1552"/>
<proteinExistence type="predicted"/>
<organism evidence="2 3">
    <name type="scientific">Aneurinibacillus aneurinilyticus ATCC 12856</name>
    <dbReference type="NCBI Taxonomy" id="649747"/>
    <lineage>
        <taxon>Bacteria</taxon>
        <taxon>Bacillati</taxon>
        <taxon>Bacillota</taxon>
        <taxon>Bacilli</taxon>
        <taxon>Bacillales</taxon>
        <taxon>Paenibacillaceae</taxon>
        <taxon>Aneurinibacillus group</taxon>
        <taxon>Aneurinibacillus</taxon>
    </lineage>
</organism>
<evidence type="ECO:0000313" key="2">
    <source>
        <dbReference type="EMBL" id="ERI10190.1"/>
    </source>
</evidence>
<evidence type="ECO:0000313" key="3">
    <source>
        <dbReference type="Proteomes" id="UP000016511"/>
    </source>
</evidence>
<evidence type="ECO:0000259" key="1">
    <source>
        <dbReference type="PROSITE" id="PS51186"/>
    </source>
</evidence>
<sequence length="199" mass="23379">MEPESSIHQVLPYIACYHTTVLNITRDERSFTFMSVELVKIQLKEKNILDNLIHLYLHDLSAYTNQLSINEQGVFIYENLDCFFADSNLTPFFIMLENQIIGFILFVKTLENDKIDYCINDIFLLNKYRGRGLGKEAVKQLLSSFPGNYYVLQLEKNQPAIRFWKAFYQKYNLVYTEEAIIEDEEACIAQTFYIPSHLL</sequence>
<comment type="caution">
    <text evidence="2">The sequence shown here is derived from an EMBL/GenBank/DDBJ whole genome shotgun (WGS) entry which is preliminary data.</text>
</comment>
<dbReference type="InterPro" id="IPR016181">
    <property type="entry name" value="Acyl_CoA_acyltransferase"/>
</dbReference>
<dbReference type="Gene3D" id="3.40.630.30">
    <property type="match status" value="1"/>
</dbReference>
<dbReference type="eggNOG" id="COG5628">
    <property type="taxonomic scope" value="Bacteria"/>
</dbReference>
<reference evidence="2 3" key="1">
    <citation type="submission" date="2013-08" db="EMBL/GenBank/DDBJ databases">
        <authorList>
            <person name="Weinstock G."/>
            <person name="Sodergren E."/>
            <person name="Wylie T."/>
            <person name="Fulton L."/>
            <person name="Fulton R."/>
            <person name="Fronick C."/>
            <person name="O'Laughlin M."/>
            <person name="Godfrey J."/>
            <person name="Miner T."/>
            <person name="Herter B."/>
            <person name="Appelbaum E."/>
            <person name="Cordes M."/>
            <person name="Lek S."/>
            <person name="Wollam A."/>
            <person name="Pepin K.H."/>
            <person name="Palsikar V.B."/>
            <person name="Mitreva M."/>
            <person name="Wilson R.K."/>
        </authorList>
    </citation>
    <scope>NUCLEOTIDE SEQUENCE [LARGE SCALE GENOMIC DNA]</scope>
    <source>
        <strain evidence="2 3">ATCC 12856</strain>
    </source>
</reference>
<dbReference type="InterPro" id="IPR000182">
    <property type="entry name" value="GNAT_dom"/>
</dbReference>
<dbReference type="Proteomes" id="UP000016511">
    <property type="component" value="Unassembled WGS sequence"/>
</dbReference>
<dbReference type="EMBL" id="AWSJ01000118">
    <property type="protein sequence ID" value="ERI10190.1"/>
    <property type="molecule type" value="Genomic_DNA"/>
</dbReference>
<dbReference type="Pfam" id="PF00583">
    <property type="entry name" value="Acetyltransf_1"/>
    <property type="match status" value="1"/>
</dbReference>
<dbReference type="GO" id="GO:0016747">
    <property type="term" value="F:acyltransferase activity, transferring groups other than amino-acyl groups"/>
    <property type="evidence" value="ECO:0007669"/>
    <property type="project" value="InterPro"/>
</dbReference>
<feature type="domain" description="N-acetyltransferase" evidence="1">
    <location>
        <begin position="39"/>
        <end position="187"/>
    </location>
</feature>
<name>U1X5E1_ANEAE</name>
<dbReference type="AlphaFoldDB" id="U1X5E1"/>
<keyword evidence="2" id="KW-0808">Transferase</keyword>
<dbReference type="HOGENOM" id="CLU_112329_2_0_9"/>
<dbReference type="STRING" id="649747.HMPREF0083_01718"/>
<protein>
    <submittedName>
        <fullName evidence="2">Acetyltransferase, GNAT family</fullName>
    </submittedName>
</protein>
<keyword evidence="3" id="KW-1185">Reference proteome</keyword>
<dbReference type="SUPFAM" id="SSF55729">
    <property type="entry name" value="Acyl-CoA N-acyltransferases (Nat)"/>
    <property type="match status" value="1"/>
</dbReference>
<accession>U1X5E1</accession>
<dbReference type="PROSITE" id="PS51186">
    <property type="entry name" value="GNAT"/>
    <property type="match status" value="1"/>
</dbReference>